<dbReference type="AlphaFoldDB" id="A0A0C3H2Y2"/>
<dbReference type="Pfam" id="PF08737">
    <property type="entry name" value="Rgp1"/>
    <property type="match status" value="2"/>
</dbReference>
<keyword evidence="3" id="KW-1185">Reference proteome</keyword>
<evidence type="ECO:0000313" key="2">
    <source>
        <dbReference type="EMBL" id="KIN02526.1"/>
    </source>
</evidence>
<dbReference type="PANTHER" id="PTHR12507">
    <property type="entry name" value="REDUCED GROWTH PHENOTYPE 1 RGP1, YEAST -RELATED"/>
    <property type="match status" value="1"/>
</dbReference>
<feature type="region of interest" description="Disordered" evidence="1">
    <location>
        <begin position="186"/>
        <end position="219"/>
    </location>
</feature>
<feature type="region of interest" description="Disordered" evidence="1">
    <location>
        <begin position="493"/>
        <end position="517"/>
    </location>
</feature>
<evidence type="ECO:0008006" key="4">
    <source>
        <dbReference type="Google" id="ProtNLM"/>
    </source>
</evidence>
<dbReference type="InterPro" id="IPR014848">
    <property type="entry name" value="Rgp1"/>
</dbReference>
<protein>
    <recommendedName>
        <fullName evidence="4">Rgp1-domain-containing protein</fullName>
    </recommendedName>
</protein>
<accession>A0A0C3H2Y2</accession>
<dbReference type="EMBL" id="KN832874">
    <property type="protein sequence ID" value="KIN02526.1"/>
    <property type="molecule type" value="Genomic_DNA"/>
</dbReference>
<organism evidence="2 3">
    <name type="scientific">Oidiodendron maius (strain Zn)</name>
    <dbReference type="NCBI Taxonomy" id="913774"/>
    <lineage>
        <taxon>Eukaryota</taxon>
        <taxon>Fungi</taxon>
        <taxon>Dikarya</taxon>
        <taxon>Ascomycota</taxon>
        <taxon>Pezizomycotina</taxon>
        <taxon>Leotiomycetes</taxon>
        <taxon>Leotiomycetes incertae sedis</taxon>
        <taxon>Myxotrichaceae</taxon>
        <taxon>Oidiodendron</taxon>
    </lineage>
</organism>
<feature type="region of interest" description="Disordered" evidence="1">
    <location>
        <begin position="33"/>
        <end position="121"/>
    </location>
</feature>
<name>A0A0C3H2Y2_OIDMZ</name>
<dbReference type="Proteomes" id="UP000054321">
    <property type="component" value="Unassembled WGS sequence"/>
</dbReference>
<evidence type="ECO:0000256" key="1">
    <source>
        <dbReference type="SAM" id="MobiDB-lite"/>
    </source>
</evidence>
<dbReference type="OrthoDB" id="1918at2759"/>
<feature type="compositionally biased region" description="Polar residues" evidence="1">
    <location>
        <begin position="62"/>
        <end position="74"/>
    </location>
</feature>
<dbReference type="STRING" id="913774.A0A0C3H2Y2"/>
<proteinExistence type="predicted"/>
<evidence type="ECO:0000313" key="3">
    <source>
        <dbReference type="Proteomes" id="UP000054321"/>
    </source>
</evidence>
<gene>
    <name evidence="2" type="ORF">OIDMADRAFT_159994</name>
</gene>
<dbReference type="InParanoid" id="A0A0C3H2Y2"/>
<reference evidence="3" key="2">
    <citation type="submission" date="2015-01" db="EMBL/GenBank/DDBJ databases">
        <title>Evolutionary Origins and Diversification of the Mycorrhizal Mutualists.</title>
        <authorList>
            <consortium name="DOE Joint Genome Institute"/>
            <consortium name="Mycorrhizal Genomics Consortium"/>
            <person name="Kohler A."/>
            <person name="Kuo A."/>
            <person name="Nagy L.G."/>
            <person name="Floudas D."/>
            <person name="Copeland A."/>
            <person name="Barry K.W."/>
            <person name="Cichocki N."/>
            <person name="Veneault-Fourrey C."/>
            <person name="LaButti K."/>
            <person name="Lindquist E.A."/>
            <person name="Lipzen A."/>
            <person name="Lundell T."/>
            <person name="Morin E."/>
            <person name="Murat C."/>
            <person name="Riley R."/>
            <person name="Ohm R."/>
            <person name="Sun H."/>
            <person name="Tunlid A."/>
            <person name="Henrissat B."/>
            <person name="Grigoriev I.V."/>
            <person name="Hibbett D.S."/>
            <person name="Martin F."/>
        </authorList>
    </citation>
    <scope>NUCLEOTIDE SEQUENCE [LARGE SCALE GENOMIC DNA]</scope>
    <source>
        <strain evidence="3">Zn</strain>
    </source>
</reference>
<reference evidence="2 3" key="1">
    <citation type="submission" date="2014-04" db="EMBL/GenBank/DDBJ databases">
        <authorList>
            <consortium name="DOE Joint Genome Institute"/>
            <person name="Kuo A."/>
            <person name="Martino E."/>
            <person name="Perotto S."/>
            <person name="Kohler A."/>
            <person name="Nagy L.G."/>
            <person name="Floudas D."/>
            <person name="Copeland A."/>
            <person name="Barry K.W."/>
            <person name="Cichocki N."/>
            <person name="Veneault-Fourrey C."/>
            <person name="LaButti K."/>
            <person name="Lindquist E.A."/>
            <person name="Lipzen A."/>
            <person name="Lundell T."/>
            <person name="Morin E."/>
            <person name="Murat C."/>
            <person name="Sun H."/>
            <person name="Tunlid A."/>
            <person name="Henrissat B."/>
            <person name="Grigoriev I.V."/>
            <person name="Hibbett D.S."/>
            <person name="Martin F."/>
            <person name="Nordberg H.P."/>
            <person name="Cantor M.N."/>
            <person name="Hua S.X."/>
        </authorList>
    </citation>
    <scope>NUCLEOTIDE SEQUENCE [LARGE SCALE GENOMIC DNA]</scope>
    <source>
        <strain evidence="2 3">Zn</strain>
    </source>
</reference>
<feature type="region of interest" description="Disordered" evidence="1">
    <location>
        <begin position="239"/>
        <end position="268"/>
    </location>
</feature>
<dbReference type="HOGENOM" id="CLU_005862_0_0_1"/>
<feature type="compositionally biased region" description="Low complexity" evidence="1">
    <location>
        <begin position="186"/>
        <end position="196"/>
    </location>
</feature>
<sequence length="784" mass="82778">MSTPSTNIRVFVQWTEPTVFAGEEVECQITFKNVASNPPPPRTLLRPPLTNGFAGGERQRNPPVSQARNSNTLSPRPPPPTRGHRSTLSLTAPVEIGRAAPGPGSWTGGHSKASASGSTHKRSVSIISIGASESNADGIASNGTAEGQRMARAHRRSASLQIIPRRNGMNGPTSAPLIQRYATQPSPLLPSTSPGLDGVMPERPGRRGAATAPNTPNIRAAPFVKRGTSAPFQQSFKFPAAPPSEKSIESSPFEGPTSNGMNTGMLSPRSKETVTIPKITEQAAAAKVLSPTSMVGTPRSSGEFYSLSNNSTETIASEYVPPTTVPPSFTKHVRRPSSLGPGIGHRPPEVLMMGYAQIHGSFTLDGSLISQTPFDEVKRKGAVGGQGGGVIGVDTNKRDSRLLRSFGWGSLGESLGGLLGGGELSSMKDMRGIASSRSIPLLPGGAKEQQVKSVEVPFRILGSVNSHGELLGHDLMSPYIILRDQARIKSIQTSSTVSLDSPKELKETPSSKPEPSSTLAGFLSYVDELLSRTGNSANASSAALLSPTIPFPRRLSTTSTTDHHHVPPPTAKQAIDLAILRSNAPSSPTAPSCNTFSIARSSRLVATITLARPAYRLGETITLAISFANSSIPCYAVHCSLETSEKVDASIALRSEASILRATRRVYAASSESTLFARRVVFSPTIPAGATPEFVTSGVGLDWCIRVEFVTPRLVDDDGEPLDGREGLLEQVGRDDRGMVFAPREVLECESFEVEVPITVYGNVISGGERDDGGGAIAVEGLVV</sequence>
<feature type="compositionally biased region" description="Polar residues" evidence="1">
    <location>
        <begin position="256"/>
        <end position="265"/>
    </location>
</feature>